<evidence type="ECO:0000313" key="5">
    <source>
        <dbReference type="Proteomes" id="UP000190080"/>
    </source>
</evidence>
<feature type="domain" description="Methyltransferase" evidence="3">
    <location>
        <begin position="45"/>
        <end position="141"/>
    </location>
</feature>
<sequence>MKAKNSDWYKNIWTLEIKNESWTENTESQVNFIINTLQLTGKERILDLACGFGRHALSFSRKGFSVTGVDITKDYIDDANKTAKAESLNAEFINVDIRDINFKNEFDVILNLADGAIGYLETDDENLKIFDVISNALKPSGKHFMDVCNAEHAEHFFPKNNWEIGEKSLALSQFEWDKETRRMLFGAWDVPYGIPAQKPDISYGDPTRLYSIDELEKILGQRNMKIVKTFSDYYGKKASYKDLQLMVYSVKL</sequence>
<evidence type="ECO:0000259" key="3">
    <source>
        <dbReference type="Pfam" id="PF13649"/>
    </source>
</evidence>
<reference evidence="4 5" key="1">
    <citation type="submission" date="2017-03" db="EMBL/GenBank/DDBJ databases">
        <title>Genome sequence of Clostridium oryzae DSM 28571.</title>
        <authorList>
            <person name="Poehlein A."/>
            <person name="Daniel R."/>
        </authorList>
    </citation>
    <scope>NUCLEOTIDE SEQUENCE [LARGE SCALE GENOMIC DNA]</scope>
    <source>
        <strain evidence="4 5">DSM 28571</strain>
    </source>
</reference>
<evidence type="ECO:0000256" key="1">
    <source>
        <dbReference type="ARBA" id="ARBA00022603"/>
    </source>
</evidence>
<organism evidence="4 5">
    <name type="scientific">Clostridium oryzae</name>
    <dbReference type="NCBI Taxonomy" id="1450648"/>
    <lineage>
        <taxon>Bacteria</taxon>
        <taxon>Bacillati</taxon>
        <taxon>Bacillota</taxon>
        <taxon>Clostridia</taxon>
        <taxon>Eubacteriales</taxon>
        <taxon>Clostridiaceae</taxon>
        <taxon>Clostridium</taxon>
    </lineage>
</organism>
<keyword evidence="5" id="KW-1185">Reference proteome</keyword>
<evidence type="ECO:0000256" key="2">
    <source>
        <dbReference type="ARBA" id="ARBA00022679"/>
    </source>
</evidence>
<dbReference type="OrthoDB" id="9804312at2"/>
<dbReference type="InterPro" id="IPR041698">
    <property type="entry name" value="Methyltransf_25"/>
</dbReference>
<dbReference type="Gene3D" id="3.40.50.150">
    <property type="entry name" value="Vaccinia Virus protein VP39"/>
    <property type="match status" value="1"/>
</dbReference>
<dbReference type="GO" id="GO:0061542">
    <property type="term" value="F:3-demethylubiquinol 3-O-methyltransferase activity"/>
    <property type="evidence" value="ECO:0007669"/>
    <property type="project" value="UniProtKB-EC"/>
</dbReference>
<dbReference type="Proteomes" id="UP000190080">
    <property type="component" value="Unassembled WGS sequence"/>
</dbReference>
<dbReference type="GO" id="GO:0102208">
    <property type="term" value="F:2-polyprenyl-6-hydroxyphenol methylase activity"/>
    <property type="evidence" value="ECO:0007669"/>
    <property type="project" value="UniProtKB-EC"/>
</dbReference>
<evidence type="ECO:0000313" key="4">
    <source>
        <dbReference type="EMBL" id="OPJ57826.1"/>
    </source>
</evidence>
<dbReference type="GO" id="GO:0032259">
    <property type="term" value="P:methylation"/>
    <property type="evidence" value="ECO:0007669"/>
    <property type="project" value="UniProtKB-KW"/>
</dbReference>
<dbReference type="SUPFAM" id="SSF53335">
    <property type="entry name" value="S-adenosyl-L-methionine-dependent methyltransferases"/>
    <property type="match status" value="1"/>
</dbReference>
<dbReference type="RefSeq" id="WP_079427618.1">
    <property type="nucleotide sequence ID" value="NZ_MZGV01000071.1"/>
</dbReference>
<dbReference type="STRING" id="1450648.CLORY_38970"/>
<dbReference type="EMBL" id="MZGV01000071">
    <property type="protein sequence ID" value="OPJ57826.1"/>
    <property type="molecule type" value="Genomic_DNA"/>
</dbReference>
<dbReference type="InterPro" id="IPR029063">
    <property type="entry name" value="SAM-dependent_MTases_sf"/>
</dbReference>
<dbReference type="AlphaFoldDB" id="A0A1V4ID05"/>
<comment type="caution">
    <text evidence="4">The sequence shown here is derived from an EMBL/GenBank/DDBJ whole genome shotgun (WGS) entry which is preliminary data.</text>
</comment>
<dbReference type="CDD" id="cd02440">
    <property type="entry name" value="AdoMet_MTases"/>
    <property type="match status" value="1"/>
</dbReference>
<proteinExistence type="predicted"/>
<dbReference type="PANTHER" id="PTHR43861">
    <property type="entry name" value="TRANS-ACONITATE 2-METHYLTRANSFERASE-RELATED"/>
    <property type="match status" value="1"/>
</dbReference>
<keyword evidence="2 4" id="KW-0808">Transferase</keyword>
<keyword evidence="1 4" id="KW-0489">Methyltransferase</keyword>
<dbReference type="EC" id="2.1.1.64" evidence="4"/>
<gene>
    <name evidence="4" type="primary">ubiG_4</name>
    <name evidence="4" type="ORF">CLORY_38970</name>
</gene>
<dbReference type="PANTHER" id="PTHR43861:SF1">
    <property type="entry name" value="TRANS-ACONITATE 2-METHYLTRANSFERASE"/>
    <property type="match status" value="1"/>
</dbReference>
<dbReference type="Pfam" id="PF13649">
    <property type="entry name" value="Methyltransf_25"/>
    <property type="match status" value="1"/>
</dbReference>
<dbReference type="EC" id="2.1.1.222" evidence="4"/>
<name>A0A1V4ID05_9CLOT</name>
<dbReference type="Gene3D" id="2.20.25.110">
    <property type="entry name" value="S-adenosyl-L-methionine-dependent methyltransferases"/>
    <property type="match status" value="1"/>
</dbReference>
<accession>A0A1V4ID05</accession>
<protein>
    <submittedName>
        <fullName evidence="4">Ubiquinone biosynthesis O-methyltransferase</fullName>
        <ecNumber evidence="4">2.1.1.222</ecNumber>
        <ecNumber evidence="4">2.1.1.64</ecNumber>
    </submittedName>
</protein>
<keyword evidence="4" id="KW-0830">Ubiquinone</keyword>